<dbReference type="STRING" id="771875.Ferpe_1997"/>
<accession>H9UEV2</accession>
<evidence type="ECO:0000313" key="2">
    <source>
        <dbReference type="EMBL" id="AFG36045.1"/>
    </source>
</evidence>
<dbReference type="Gene3D" id="2.40.50.90">
    <property type="match status" value="1"/>
</dbReference>
<dbReference type="eggNOG" id="COG1525">
    <property type="taxonomic scope" value="Bacteria"/>
</dbReference>
<dbReference type="KEGG" id="fpe:Ferpe_1997"/>
<dbReference type="PROSITE" id="PS50830">
    <property type="entry name" value="TNASE_3"/>
    <property type="match status" value="1"/>
</dbReference>
<proteinExistence type="predicted"/>
<dbReference type="SMART" id="SM00318">
    <property type="entry name" value="SNc"/>
    <property type="match status" value="1"/>
</dbReference>
<keyword evidence="3" id="KW-1185">Reference proteome</keyword>
<organism evidence="2 3">
    <name type="scientific">Fervidobacterium pennivorans (strain DSM 9078 / Ven5)</name>
    <dbReference type="NCBI Taxonomy" id="771875"/>
    <lineage>
        <taxon>Bacteria</taxon>
        <taxon>Thermotogati</taxon>
        <taxon>Thermotogota</taxon>
        <taxon>Thermotogae</taxon>
        <taxon>Thermotogales</taxon>
        <taxon>Fervidobacteriaceae</taxon>
        <taxon>Fervidobacterium</taxon>
    </lineage>
</organism>
<dbReference type="SUPFAM" id="SSF50199">
    <property type="entry name" value="Staphylococcal nuclease"/>
    <property type="match status" value="1"/>
</dbReference>
<dbReference type="AlphaFoldDB" id="H9UEV2"/>
<dbReference type="Proteomes" id="UP000007384">
    <property type="component" value="Chromosome"/>
</dbReference>
<name>H9UEV2_FERPD</name>
<dbReference type="PATRIC" id="fig|771875.3.peg.2025"/>
<feature type="domain" description="TNase-like" evidence="1">
    <location>
        <begin position="250"/>
        <end position="381"/>
    </location>
</feature>
<evidence type="ECO:0000259" key="1">
    <source>
        <dbReference type="PROSITE" id="PS50830"/>
    </source>
</evidence>
<dbReference type="EMBL" id="CP003260">
    <property type="protein sequence ID" value="AFG36045.1"/>
    <property type="molecule type" value="Genomic_DNA"/>
</dbReference>
<protein>
    <submittedName>
        <fullName evidence="2">Micrococcal nuclease-like nuclease</fullName>
    </submittedName>
</protein>
<dbReference type="OrthoDB" id="4376109at2"/>
<sequence length="484" mass="54044">MTNKLKIVVSSLAVISAFVLVLTSCSVTFTNTHLFQKSYAVSVTINLPTDVLNTSKSSNALPYSFSNKQISMVQITILESGSVVETKNATQLGNFTFNLAPGTYTFDVKTYFKDSNQDKLYFYGSSTSTVDAQNTNIIIDTKLASGTIHLNVLPTDITFFTEHATVTLQKLNGTAVQFTQVVGKPSGNLAVEVYPGIWQVTTEGILTSQTNSNDKRYSKVQQSRLVFVDVSEDEQIVEKLLVPSESDIGSLLYVNTADVHDGDTFKVGTQSYRLIGIDAPEVQTGSKPRGEYADESTEFLKSFVSSGNGYVRIINKGIDSYGRYLVYLLNNTGEKFYPEESLKNGLSRPLLYQENVDERFTPRIVDAYKLAYQNRKGIFSKYESAQIVEQSTQDKDSYVGKIVWLKGQITNISKDSTGKYTLTLDDGWATVELRKEEYDYFVAPFDMYSLNNKLVKFYGELWPGNTSGTYKILLRASFEVVFIN</sequence>
<dbReference type="Pfam" id="PF00565">
    <property type="entry name" value="SNase"/>
    <property type="match status" value="1"/>
</dbReference>
<dbReference type="InterPro" id="IPR035437">
    <property type="entry name" value="SNase_OB-fold_sf"/>
</dbReference>
<dbReference type="RefSeq" id="WP_014452472.1">
    <property type="nucleotide sequence ID" value="NC_017095.1"/>
</dbReference>
<dbReference type="HOGENOM" id="CLU_563545_0_0_0"/>
<gene>
    <name evidence="2" type="ordered locus">Ferpe_1997</name>
</gene>
<reference evidence="2" key="1">
    <citation type="submission" date="2012-03" db="EMBL/GenBank/DDBJ databases">
        <title>Complete sequence of Fervidobacterium pennivorans DSM 9078.</title>
        <authorList>
            <consortium name="US DOE Joint Genome Institute"/>
            <person name="Lucas S."/>
            <person name="Han J."/>
            <person name="Lapidus A."/>
            <person name="Cheng J.-F."/>
            <person name="Goodwin L."/>
            <person name="Pitluck S."/>
            <person name="Peters L."/>
            <person name="Ovchinnikova G."/>
            <person name="Lu M."/>
            <person name="Detter J.C."/>
            <person name="Han C."/>
            <person name="Tapia R."/>
            <person name="Land M."/>
            <person name="Hauser L."/>
            <person name="Kyrpides N."/>
            <person name="Ivanova N."/>
            <person name="Pagani I."/>
            <person name="Noll K.M."/>
            <person name="Woyke T."/>
        </authorList>
    </citation>
    <scope>NUCLEOTIDE SEQUENCE</scope>
    <source>
        <strain evidence="2">DSM 9078</strain>
    </source>
</reference>
<dbReference type="InterPro" id="IPR016071">
    <property type="entry name" value="Staphylococal_nuclease_OB-fold"/>
</dbReference>
<dbReference type="PROSITE" id="PS51257">
    <property type="entry name" value="PROKAR_LIPOPROTEIN"/>
    <property type="match status" value="1"/>
</dbReference>
<evidence type="ECO:0000313" key="3">
    <source>
        <dbReference type="Proteomes" id="UP000007384"/>
    </source>
</evidence>